<dbReference type="Proteomes" id="UP000030982">
    <property type="component" value="Unassembled WGS sequence"/>
</dbReference>
<dbReference type="OrthoDB" id="3197442at2"/>
<keyword evidence="2" id="KW-0238">DNA-binding</keyword>
<dbReference type="InterPro" id="IPR055201">
    <property type="entry name" value="IHF-like_H2TH"/>
</dbReference>
<evidence type="ECO:0000313" key="3">
    <source>
        <dbReference type="Proteomes" id="UP000030982"/>
    </source>
</evidence>
<name>A0A0B2AQC1_9MICC</name>
<gene>
    <name evidence="2" type="ORF">LK10_06150</name>
</gene>
<dbReference type="SUPFAM" id="SSF46946">
    <property type="entry name" value="S13-like H2TH domain"/>
    <property type="match status" value="1"/>
</dbReference>
<reference evidence="2 3" key="1">
    <citation type="submission" date="2014-09" db="EMBL/GenBank/DDBJ databases">
        <title>Genome sequence of Sinomonas sp. MUSC 117.</title>
        <authorList>
            <person name="Lee L.-H."/>
        </authorList>
    </citation>
    <scope>NUCLEOTIDE SEQUENCE [LARGE SCALE GENOMIC DNA]</scope>
    <source>
        <strain evidence="2 3">MUSC 117</strain>
    </source>
</reference>
<evidence type="ECO:0000313" key="2">
    <source>
        <dbReference type="EMBL" id="KHL04152.1"/>
    </source>
</evidence>
<protein>
    <submittedName>
        <fullName evidence="2">DNA-binding protein</fullName>
    </submittedName>
</protein>
<comment type="caution">
    <text evidence="2">The sequence shown here is derived from an EMBL/GenBank/DDBJ whole genome shotgun (WGS) entry which is preliminary data.</text>
</comment>
<organism evidence="2 3">
    <name type="scientific">Sinomonas humi</name>
    <dbReference type="NCBI Taxonomy" id="1338436"/>
    <lineage>
        <taxon>Bacteria</taxon>
        <taxon>Bacillati</taxon>
        <taxon>Actinomycetota</taxon>
        <taxon>Actinomycetes</taxon>
        <taxon>Micrococcales</taxon>
        <taxon>Micrococcaceae</taxon>
        <taxon>Sinomonas</taxon>
    </lineage>
</organism>
<dbReference type="Pfam" id="PF22525">
    <property type="entry name" value="H2TH_5"/>
    <property type="match status" value="1"/>
</dbReference>
<dbReference type="GO" id="GO:0003677">
    <property type="term" value="F:DNA binding"/>
    <property type="evidence" value="ECO:0007669"/>
    <property type="project" value="UniProtKB-KW"/>
</dbReference>
<dbReference type="AlphaFoldDB" id="A0A0B2AQC1"/>
<dbReference type="EMBL" id="JTDL01000082">
    <property type="protein sequence ID" value="KHL04152.1"/>
    <property type="molecule type" value="Genomic_DNA"/>
</dbReference>
<dbReference type="NCBIfam" id="NF041260">
    <property type="entry name" value="actino_IHF"/>
    <property type="match status" value="1"/>
</dbReference>
<dbReference type="InterPro" id="IPR010979">
    <property type="entry name" value="Ribosomal_uS13-like_H2TH"/>
</dbReference>
<evidence type="ECO:0000259" key="1">
    <source>
        <dbReference type="Pfam" id="PF22525"/>
    </source>
</evidence>
<dbReference type="STRING" id="1338436.LK10_06150"/>
<sequence length="105" mass="11443">MGLNPLTAEERNRAVSKATAARARRAEAKSAIRAGSLSLAELFQQADEDEALARLKVTELLESFHGIGPVRSLAILEQLGIAASRRLRGLGIHQRRALIDFLRAD</sequence>
<dbReference type="RefSeq" id="WP_043121161.1">
    <property type="nucleotide sequence ID" value="NZ_JTDL01000082.1"/>
</dbReference>
<keyword evidence="3" id="KW-1185">Reference proteome</keyword>
<feature type="domain" description="Integration host factor-like helix-two turn-helix" evidence="1">
    <location>
        <begin position="33"/>
        <end position="99"/>
    </location>
</feature>
<dbReference type="Gene3D" id="1.10.8.50">
    <property type="match status" value="1"/>
</dbReference>
<accession>A0A0B2AQC1</accession>
<proteinExistence type="predicted"/>
<dbReference type="InterPro" id="IPR047806">
    <property type="entry name" value="IHF_actinobact"/>
</dbReference>